<evidence type="ECO:0000313" key="3">
    <source>
        <dbReference type="Proteomes" id="UP000236291"/>
    </source>
</evidence>
<reference evidence="2 3" key="2">
    <citation type="journal article" date="2017" name="Front. Plant Sci.">
        <title>Gene Classification and Mining of Molecular Markers Useful in Red Clover (Trifolium pratense) Breeding.</title>
        <authorList>
            <person name="Istvanek J."/>
            <person name="Dluhosova J."/>
            <person name="Dluhos P."/>
            <person name="Patkova L."/>
            <person name="Nedelnik J."/>
            <person name="Repkova J."/>
        </authorList>
    </citation>
    <scope>NUCLEOTIDE SEQUENCE [LARGE SCALE GENOMIC DNA]</scope>
    <source>
        <strain evidence="3">cv. Tatra</strain>
        <tissue evidence="2">Young leaves</tissue>
    </source>
</reference>
<feature type="compositionally biased region" description="Low complexity" evidence="1">
    <location>
        <begin position="358"/>
        <end position="390"/>
    </location>
</feature>
<dbReference type="Proteomes" id="UP000236291">
    <property type="component" value="Unassembled WGS sequence"/>
</dbReference>
<proteinExistence type="predicted"/>
<name>A0A2K3PBJ6_TRIPR</name>
<dbReference type="ExpressionAtlas" id="A0A2K3PBJ6">
    <property type="expression patterns" value="baseline"/>
</dbReference>
<feature type="compositionally biased region" description="Polar residues" evidence="1">
    <location>
        <begin position="463"/>
        <end position="476"/>
    </location>
</feature>
<sequence length="476" mass="50986">MEVSLEKYSNSIAACFKILALRDGSITLHALDLVRQGTIEPSILKRILKYACYDKTLLKKLGISVLGDSDLILRHVSLCKALTSLKLSMNPKNRYDTSKPSFPKIFGFANIELNCLSLSNCIVRDAEILNLSSETLVNLAIHRPTKDINIAVVNNPSDFAKIELYAPNLSTFTFTGSPDQKICGTGLSSAKQVNIHAIVNSLWKFLTDHEGPPMVLLSWLQDLVNVKSMTLSSTTLQVLFLVPDLSEVRLPSLHNLKSMKIELIAPISQERLPFIVMDVMLMRAAAKSPEEAAELRKQFEPCWRLDPIPDGVLNFLIQNSPSTNIDITSATPGAYIEYLKQGTEAIISRLLFGAPASSSTAPASAPASSSTSPDAPASSSMAPASTAAPPNLHLCHASSSMTPVSASAPASSSTTPASTAAPASSSTAPASTALPASSAPPNLHLCHPEKDDKSSNEDKVELRQSNTDSPILDNGQ</sequence>
<dbReference type="AlphaFoldDB" id="A0A2K3PBJ6"/>
<feature type="region of interest" description="Disordered" evidence="1">
    <location>
        <begin position="358"/>
        <end position="476"/>
    </location>
</feature>
<protein>
    <submittedName>
        <fullName evidence="2">F-box/LRR-repeat protein</fullName>
    </submittedName>
</protein>
<feature type="compositionally biased region" description="Basic and acidic residues" evidence="1">
    <location>
        <begin position="446"/>
        <end position="462"/>
    </location>
</feature>
<dbReference type="EMBL" id="ASHM01005445">
    <property type="protein sequence ID" value="PNY12657.1"/>
    <property type="molecule type" value="Genomic_DNA"/>
</dbReference>
<evidence type="ECO:0000256" key="1">
    <source>
        <dbReference type="SAM" id="MobiDB-lite"/>
    </source>
</evidence>
<gene>
    <name evidence="2" type="ORF">L195_g009291</name>
</gene>
<accession>A0A2K3PBJ6</accession>
<organism evidence="2 3">
    <name type="scientific">Trifolium pratense</name>
    <name type="common">Red clover</name>
    <dbReference type="NCBI Taxonomy" id="57577"/>
    <lineage>
        <taxon>Eukaryota</taxon>
        <taxon>Viridiplantae</taxon>
        <taxon>Streptophyta</taxon>
        <taxon>Embryophyta</taxon>
        <taxon>Tracheophyta</taxon>
        <taxon>Spermatophyta</taxon>
        <taxon>Magnoliopsida</taxon>
        <taxon>eudicotyledons</taxon>
        <taxon>Gunneridae</taxon>
        <taxon>Pentapetalae</taxon>
        <taxon>rosids</taxon>
        <taxon>fabids</taxon>
        <taxon>Fabales</taxon>
        <taxon>Fabaceae</taxon>
        <taxon>Papilionoideae</taxon>
        <taxon>50 kb inversion clade</taxon>
        <taxon>NPAAA clade</taxon>
        <taxon>Hologalegina</taxon>
        <taxon>IRL clade</taxon>
        <taxon>Trifolieae</taxon>
        <taxon>Trifolium</taxon>
    </lineage>
</organism>
<evidence type="ECO:0000313" key="2">
    <source>
        <dbReference type="EMBL" id="PNY12657.1"/>
    </source>
</evidence>
<reference evidence="2 3" key="1">
    <citation type="journal article" date="2014" name="Am. J. Bot.">
        <title>Genome assembly and annotation for red clover (Trifolium pratense; Fabaceae).</title>
        <authorList>
            <person name="Istvanek J."/>
            <person name="Jaros M."/>
            <person name="Krenek A."/>
            <person name="Repkova J."/>
        </authorList>
    </citation>
    <scope>NUCLEOTIDE SEQUENCE [LARGE SCALE GENOMIC DNA]</scope>
    <source>
        <strain evidence="3">cv. Tatra</strain>
        <tissue evidence="2">Young leaves</tissue>
    </source>
</reference>
<feature type="compositionally biased region" description="Low complexity" evidence="1">
    <location>
        <begin position="397"/>
        <end position="441"/>
    </location>
</feature>
<comment type="caution">
    <text evidence="2">The sequence shown here is derived from an EMBL/GenBank/DDBJ whole genome shotgun (WGS) entry which is preliminary data.</text>
</comment>